<organism evidence="1">
    <name type="scientific">Medicago truncatula</name>
    <name type="common">Barrel medic</name>
    <name type="synonym">Medicago tribuloides</name>
    <dbReference type="NCBI Taxonomy" id="3880"/>
    <lineage>
        <taxon>Eukaryota</taxon>
        <taxon>Viridiplantae</taxon>
        <taxon>Streptophyta</taxon>
        <taxon>Embryophyta</taxon>
        <taxon>Tracheophyta</taxon>
        <taxon>Spermatophyta</taxon>
        <taxon>Magnoliopsida</taxon>
        <taxon>eudicotyledons</taxon>
        <taxon>Gunneridae</taxon>
        <taxon>Pentapetalae</taxon>
        <taxon>rosids</taxon>
        <taxon>fabids</taxon>
        <taxon>Fabales</taxon>
        <taxon>Fabaceae</taxon>
        <taxon>Papilionoideae</taxon>
        <taxon>50 kb inversion clade</taxon>
        <taxon>NPAAA clade</taxon>
        <taxon>Hologalegina</taxon>
        <taxon>IRL clade</taxon>
        <taxon>Trifolieae</taxon>
        <taxon>Medicago</taxon>
    </lineage>
</organism>
<proteinExistence type="evidence at transcript level"/>
<sequence>MLLETVKENFSLYWLPSLRVNMLFLESAVNGIGKIRSGLPWHIMVRLTIFTSGSIFSPTADTSTFPRSCSFHFLKLSSSLSFSSCSLREN</sequence>
<name>I3SE52_MEDTR</name>
<evidence type="ECO:0000313" key="1">
    <source>
        <dbReference type="EMBL" id="AFK38544.1"/>
    </source>
</evidence>
<reference evidence="1" key="1">
    <citation type="submission" date="2012-05" db="EMBL/GenBank/DDBJ databases">
        <authorList>
            <person name="Krishnakumar V."/>
            <person name="Cheung F."/>
            <person name="Xiao Y."/>
            <person name="Chan A."/>
            <person name="Moskal W.A."/>
            <person name="Town C.D."/>
        </authorList>
    </citation>
    <scope>NUCLEOTIDE SEQUENCE</scope>
</reference>
<protein>
    <submittedName>
        <fullName evidence="1">Uncharacterized protein</fullName>
    </submittedName>
</protein>
<accession>I3SE52</accession>
<dbReference type="EMBL" id="BT138749">
    <property type="protein sequence ID" value="AFK38544.1"/>
    <property type="molecule type" value="mRNA"/>
</dbReference>
<dbReference type="AlphaFoldDB" id="I3SE52"/>